<dbReference type="InterPro" id="IPR039448">
    <property type="entry name" value="Beta_helix"/>
</dbReference>
<dbReference type="Gene3D" id="2.160.20.10">
    <property type="entry name" value="Single-stranded right-handed beta-helix, Pectin lyase-like"/>
    <property type="match status" value="1"/>
</dbReference>
<name>A0A4Y9QNE0_9BACT</name>
<feature type="domain" description="Right handed beta helix" evidence="1">
    <location>
        <begin position="122"/>
        <end position="291"/>
    </location>
</feature>
<dbReference type="InterPro" id="IPR011050">
    <property type="entry name" value="Pectin_lyase_fold/virulence"/>
</dbReference>
<keyword evidence="3" id="KW-1185">Reference proteome</keyword>
<dbReference type="SMART" id="SM00710">
    <property type="entry name" value="PbH1"/>
    <property type="match status" value="5"/>
</dbReference>
<accession>A0A4Y9QNE0</accession>
<dbReference type="Pfam" id="PF13229">
    <property type="entry name" value="Beta_helix"/>
    <property type="match status" value="1"/>
</dbReference>
<dbReference type="AlphaFoldDB" id="A0A4Y9QNE0"/>
<dbReference type="InterPro" id="IPR012334">
    <property type="entry name" value="Pectin_lyas_fold"/>
</dbReference>
<gene>
    <name evidence="2" type="ORF">E4S40_15890</name>
</gene>
<evidence type="ECO:0000313" key="3">
    <source>
        <dbReference type="Proteomes" id="UP000297647"/>
    </source>
</evidence>
<comment type="caution">
    <text evidence="2">The sequence shown here is derived from an EMBL/GenBank/DDBJ whole genome shotgun (WGS) entry which is preliminary data.</text>
</comment>
<proteinExistence type="predicted"/>
<dbReference type="Proteomes" id="UP000297647">
    <property type="component" value="Unassembled WGS sequence"/>
</dbReference>
<feature type="non-terminal residue" evidence="2">
    <location>
        <position position="373"/>
    </location>
</feature>
<reference evidence="2 3" key="1">
    <citation type="submission" date="2019-03" db="EMBL/GenBank/DDBJ databases">
        <title>Algoriphagus sp. nov, a new strain isolated from root system soil of mangrove plant Kandelia.</title>
        <authorList>
            <person name="Yin Q."/>
            <person name="Wang K."/>
            <person name="Song Z."/>
        </authorList>
    </citation>
    <scope>NUCLEOTIDE SEQUENCE [LARGE SCALE GENOMIC DNA]</scope>
    <source>
        <strain evidence="2 3">XY-J91</strain>
    </source>
</reference>
<dbReference type="OrthoDB" id="1465457at2"/>
<dbReference type="SUPFAM" id="SSF51126">
    <property type="entry name" value="Pectin lyase-like"/>
    <property type="match status" value="1"/>
</dbReference>
<evidence type="ECO:0000313" key="2">
    <source>
        <dbReference type="EMBL" id="TFV92325.1"/>
    </source>
</evidence>
<dbReference type="InterPro" id="IPR006626">
    <property type="entry name" value="PbH1"/>
</dbReference>
<organism evidence="2 3">
    <name type="scientific">Algoriphagus kandeliae</name>
    <dbReference type="NCBI Taxonomy" id="2562278"/>
    <lineage>
        <taxon>Bacteria</taxon>
        <taxon>Pseudomonadati</taxon>
        <taxon>Bacteroidota</taxon>
        <taxon>Cytophagia</taxon>
        <taxon>Cytophagales</taxon>
        <taxon>Cyclobacteriaceae</taxon>
        <taxon>Algoriphagus</taxon>
    </lineage>
</organism>
<dbReference type="EMBL" id="SPSB01000005">
    <property type="protein sequence ID" value="TFV92325.1"/>
    <property type="molecule type" value="Genomic_DNA"/>
</dbReference>
<protein>
    <recommendedName>
        <fullName evidence="1">Right handed beta helix domain-containing protein</fullName>
    </recommendedName>
</protein>
<sequence length="373" mass="40215">MDTGIPNTQKKIGRLKSLIFLLSFFYFSTAVAFAQQLSGSYTIGASGNYATFSDAVSDLTSNGISGPVTFEVQAGTYTEQILLGAISGASETNTITFQSESGNAGDVVIQYAATGTADNYVIRLDNSSHLIFRNLTIQSQGNGYSWTISAINELNDLLVEQCVLSAPDWNSRNFNAGNVRLNPSLSSNVRLINNRISGGDHGLYYVGGSSSSRSPGFELRDNEIAGPFAYGVYLQYLTGAVIEGNTVTMRGTSWSSSYSMKIDQVEDALRVVGNRLRGSNDEGLEITYSNGTAESPGLVANNWIQNKGNRRTVFLYYNSHLNFYHNSINAINGSGSAYSIQYDGAFGQSGNRIVNNIFKANVAEAVYVSNSNA</sequence>
<dbReference type="RefSeq" id="WP_135076519.1">
    <property type="nucleotide sequence ID" value="NZ_SPSB01000005.1"/>
</dbReference>
<evidence type="ECO:0000259" key="1">
    <source>
        <dbReference type="Pfam" id="PF13229"/>
    </source>
</evidence>